<dbReference type="Proteomes" id="UP001199750">
    <property type="component" value="Unassembled WGS sequence"/>
</dbReference>
<evidence type="ECO:0000313" key="5">
    <source>
        <dbReference type="EMBL" id="MCG4959503.1"/>
    </source>
</evidence>
<evidence type="ECO:0000313" key="6">
    <source>
        <dbReference type="EMBL" id="MDB9224999.1"/>
    </source>
</evidence>
<dbReference type="Proteomes" id="UP000284434">
    <property type="component" value="Unassembled WGS sequence"/>
</dbReference>
<organism evidence="7 11">
    <name type="scientific">Odoribacter splanchnicus</name>
    <dbReference type="NCBI Taxonomy" id="28118"/>
    <lineage>
        <taxon>Bacteria</taxon>
        <taxon>Pseudomonadati</taxon>
        <taxon>Bacteroidota</taxon>
        <taxon>Bacteroidia</taxon>
        <taxon>Bacteroidales</taxon>
        <taxon>Odoribacteraceae</taxon>
        <taxon>Odoribacter</taxon>
    </lineage>
</organism>
<evidence type="ECO:0000256" key="2">
    <source>
        <dbReference type="HAMAP-Rule" id="MF_00984"/>
    </source>
</evidence>
<comment type="subunit">
    <text evidence="2">Homotetramer.</text>
</comment>
<sequence>MMVNKVILIGNVGADPEVRYLEGGVAVANLRLATTERYKNKNGENIDQTEWHNIVLWRGLAEIVEKYVKKGMRLYIEGRIRTRSWDDQNGVKRYTTEIYADNMQMLSSRQDGEATGNAPRSYTPSVSSSTSTTATPPMNTPDDNDDLPF</sequence>
<dbReference type="HAMAP" id="MF_00984">
    <property type="entry name" value="SSB"/>
    <property type="match status" value="1"/>
</dbReference>
<dbReference type="Proteomes" id="UP001212263">
    <property type="component" value="Unassembled WGS sequence"/>
</dbReference>
<dbReference type="EMBL" id="QSCO01000014">
    <property type="protein sequence ID" value="RGY06093.1"/>
    <property type="molecule type" value="Genomic_DNA"/>
</dbReference>
<comment type="caution">
    <text evidence="2">Lacks conserved residue(s) required for the propagation of feature annotation.</text>
</comment>
<evidence type="ECO:0000313" key="9">
    <source>
        <dbReference type="EMBL" id="RGY06093.1"/>
    </source>
</evidence>
<evidence type="ECO:0000313" key="8">
    <source>
        <dbReference type="EMBL" id="RGV26326.1"/>
    </source>
</evidence>
<name>A0A1Y3YGQ0_9BACT</name>
<accession>A0A1Y3YGQ0</accession>
<evidence type="ECO:0000313" key="11">
    <source>
        <dbReference type="Proteomes" id="UP000284243"/>
    </source>
</evidence>
<dbReference type="EMBL" id="QRYW01000019">
    <property type="protein sequence ID" value="RGV26326.1"/>
    <property type="molecule type" value="Genomic_DNA"/>
</dbReference>
<evidence type="ECO:0000256" key="3">
    <source>
        <dbReference type="PIRNR" id="PIRNR002070"/>
    </source>
</evidence>
<dbReference type="RefSeq" id="WP_046402769.1">
    <property type="nucleotide sequence ID" value="NZ_CABJFF010000005.1"/>
</dbReference>
<dbReference type="EMBL" id="QRYC01000006">
    <property type="protein sequence ID" value="RGU57186.1"/>
    <property type="molecule type" value="Genomic_DNA"/>
</dbReference>
<reference evidence="6" key="3">
    <citation type="submission" date="2023-01" db="EMBL/GenBank/DDBJ databases">
        <title>Human gut microbiome strain richness.</title>
        <authorList>
            <person name="Chen-Liaw A."/>
        </authorList>
    </citation>
    <scope>NUCLEOTIDE SEQUENCE</scope>
    <source>
        <strain evidence="6">RTP21484st1_B7_RTP21484_190118</strain>
    </source>
</reference>
<dbReference type="Pfam" id="PF00436">
    <property type="entry name" value="SSB"/>
    <property type="match status" value="1"/>
</dbReference>
<keyword evidence="1 2" id="KW-0238">DNA-binding</keyword>
<dbReference type="GO" id="GO:0009295">
    <property type="term" value="C:nucleoid"/>
    <property type="evidence" value="ECO:0007669"/>
    <property type="project" value="TreeGrafter"/>
</dbReference>
<dbReference type="InterPro" id="IPR011344">
    <property type="entry name" value="ssDNA-bd"/>
</dbReference>
<evidence type="ECO:0000313" key="12">
    <source>
        <dbReference type="Proteomes" id="UP000284434"/>
    </source>
</evidence>
<evidence type="ECO:0000313" key="10">
    <source>
        <dbReference type="Proteomes" id="UP000283426"/>
    </source>
</evidence>
<comment type="caution">
    <text evidence="7">The sequence shown here is derived from an EMBL/GenBank/DDBJ whole genome shotgun (WGS) entry which is preliminary data.</text>
</comment>
<dbReference type="CDD" id="cd04496">
    <property type="entry name" value="SSB_OBF"/>
    <property type="match status" value="1"/>
</dbReference>
<dbReference type="PANTHER" id="PTHR10302">
    <property type="entry name" value="SINGLE-STRANDED DNA-BINDING PROTEIN"/>
    <property type="match status" value="1"/>
</dbReference>
<proteinExistence type="inferred from homology"/>
<dbReference type="Gene3D" id="2.40.50.140">
    <property type="entry name" value="Nucleic acid-binding proteins"/>
    <property type="match status" value="1"/>
</dbReference>
<dbReference type="SUPFAM" id="SSF50249">
    <property type="entry name" value="Nucleic acid-binding proteins"/>
    <property type="match status" value="1"/>
</dbReference>
<dbReference type="InterPro" id="IPR000424">
    <property type="entry name" value="Primosome_PriB/ssb"/>
</dbReference>
<dbReference type="AlphaFoldDB" id="A0A1Y3YGQ0"/>
<dbReference type="EMBL" id="JAQMRD010000038">
    <property type="protein sequence ID" value="MDB9224999.1"/>
    <property type="molecule type" value="Genomic_DNA"/>
</dbReference>
<dbReference type="InterPro" id="IPR012340">
    <property type="entry name" value="NA-bd_OB-fold"/>
</dbReference>
<dbReference type="NCBIfam" id="TIGR00621">
    <property type="entry name" value="ssb"/>
    <property type="match status" value="1"/>
</dbReference>
<dbReference type="PANTHER" id="PTHR10302:SF27">
    <property type="entry name" value="SINGLE-STRANDED DNA-BINDING PROTEIN"/>
    <property type="match status" value="1"/>
</dbReference>
<dbReference type="PIRSF" id="PIRSF002070">
    <property type="entry name" value="SSB"/>
    <property type="match status" value="1"/>
</dbReference>
<dbReference type="PROSITE" id="PS50935">
    <property type="entry name" value="SSB"/>
    <property type="match status" value="1"/>
</dbReference>
<evidence type="ECO:0000256" key="4">
    <source>
        <dbReference type="SAM" id="MobiDB-lite"/>
    </source>
</evidence>
<feature type="region of interest" description="Disordered" evidence="4">
    <location>
        <begin position="105"/>
        <end position="149"/>
    </location>
</feature>
<protein>
    <recommendedName>
        <fullName evidence="2 3">Single-stranded DNA-binding protein</fullName>
        <shortName evidence="2">SSB</shortName>
    </recommendedName>
</protein>
<feature type="compositionally biased region" description="Low complexity" evidence="4">
    <location>
        <begin position="119"/>
        <end position="141"/>
    </location>
</feature>
<gene>
    <name evidence="7" type="primary">ssb</name>
    <name evidence="8" type="ORF">DWW24_10090</name>
    <name evidence="7" type="ORF">DWW57_06425</name>
    <name evidence="9" type="ORF">DXA53_11045</name>
    <name evidence="5" type="ORF">L0P03_06505</name>
    <name evidence="6" type="ORF">PN645_18650</name>
</gene>
<dbReference type="Proteomes" id="UP000284243">
    <property type="component" value="Unassembled WGS sequence"/>
</dbReference>
<dbReference type="EMBL" id="JAKNDN010000010">
    <property type="protein sequence ID" value="MCG4959503.1"/>
    <property type="molecule type" value="Genomic_DNA"/>
</dbReference>
<dbReference type="GO" id="GO:0006260">
    <property type="term" value="P:DNA replication"/>
    <property type="evidence" value="ECO:0007669"/>
    <property type="project" value="InterPro"/>
</dbReference>
<dbReference type="Proteomes" id="UP000283426">
    <property type="component" value="Unassembled WGS sequence"/>
</dbReference>
<reference evidence="10 11" key="1">
    <citation type="submission" date="2018-08" db="EMBL/GenBank/DDBJ databases">
        <title>A genome reference for cultivated species of the human gut microbiota.</title>
        <authorList>
            <person name="Zou Y."/>
            <person name="Xue W."/>
            <person name="Luo G."/>
        </authorList>
    </citation>
    <scope>NUCLEOTIDE SEQUENCE [LARGE SCALE GENOMIC DNA]</scope>
    <source>
        <strain evidence="8 10">AF14-6AC</strain>
        <strain evidence="7 11">AF16-14</strain>
        <strain evidence="9 12">OF03-11</strain>
    </source>
</reference>
<evidence type="ECO:0000313" key="7">
    <source>
        <dbReference type="EMBL" id="RGU57186.1"/>
    </source>
</evidence>
<reference evidence="5" key="2">
    <citation type="submission" date="2022-01" db="EMBL/GenBank/DDBJ databases">
        <title>Collection of gut derived symbiotic bacterial strains cultured from healthy donors.</title>
        <authorList>
            <person name="Lin H."/>
            <person name="Kohout C."/>
            <person name="Waligurski E."/>
            <person name="Pamer E.G."/>
        </authorList>
    </citation>
    <scope>NUCLEOTIDE SEQUENCE</scope>
    <source>
        <strain evidence="5">DFI.1.149</strain>
    </source>
</reference>
<evidence type="ECO:0000256" key="1">
    <source>
        <dbReference type="ARBA" id="ARBA00023125"/>
    </source>
</evidence>
<dbReference type="GO" id="GO:0003697">
    <property type="term" value="F:single-stranded DNA binding"/>
    <property type="evidence" value="ECO:0007669"/>
    <property type="project" value="UniProtKB-UniRule"/>
</dbReference>